<evidence type="ECO:0000313" key="2">
    <source>
        <dbReference type="EMBL" id="OWK38417.1"/>
    </source>
</evidence>
<gene>
    <name evidence="2" type="ORF">FRUB_07537</name>
</gene>
<dbReference type="AlphaFoldDB" id="A0A225DQG2"/>
<evidence type="ECO:0000256" key="1">
    <source>
        <dbReference type="SAM" id="MobiDB-lite"/>
    </source>
</evidence>
<name>A0A225DQG2_9BACT</name>
<proteinExistence type="predicted"/>
<evidence type="ECO:0000313" key="3">
    <source>
        <dbReference type="Proteomes" id="UP000214646"/>
    </source>
</evidence>
<keyword evidence="3" id="KW-1185">Reference proteome</keyword>
<dbReference type="Proteomes" id="UP000214646">
    <property type="component" value="Unassembled WGS sequence"/>
</dbReference>
<comment type="caution">
    <text evidence="2">The sequence shown here is derived from an EMBL/GenBank/DDBJ whole genome shotgun (WGS) entry which is preliminary data.</text>
</comment>
<dbReference type="EMBL" id="NIDE01000014">
    <property type="protein sequence ID" value="OWK38417.1"/>
    <property type="molecule type" value="Genomic_DNA"/>
</dbReference>
<feature type="region of interest" description="Disordered" evidence="1">
    <location>
        <begin position="55"/>
        <end position="82"/>
    </location>
</feature>
<organism evidence="2 3">
    <name type="scientific">Fimbriiglobus ruber</name>
    <dbReference type="NCBI Taxonomy" id="1908690"/>
    <lineage>
        <taxon>Bacteria</taxon>
        <taxon>Pseudomonadati</taxon>
        <taxon>Planctomycetota</taxon>
        <taxon>Planctomycetia</taxon>
        <taxon>Gemmatales</taxon>
        <taxon>Gemmataceae</taxon>
        <taxon>Fimbriiglobus</taxon>
    </lineage>
</organism>
<accession>A0A225DQG2</accession>
<sequence length="82" mass="8031">MGGVPDIDPGGPPAGDRVCGQAAGCLGRCGGRGGRNFRLARGPVRVHNGAGDEVRAAGESARGSAVPTGSTRGMSARVVAMT</sequence>
<reference evidence="3" key="1">
    <citation type="submission" date="2017-06" db="EMBL/GenBank/DDBJ databases">
        <title>Genome analysis of Fimbriiglobus ruber SP5, the first member of the order Planctomycetales with confirmed chitinolytic capability.</title>
        <authorList>
            <person name="Ravin N.V."/>
            <person name="Rakitin A.L."/>
            <person name="Ivanova A.A."/>
            <person name="Beletsky A.V."/>
            <person name="Kulichevskaya I.S."/>
            <person name="Mardanov A.V."/>
            <person name="Dedysh S.N."/>
        </authorList>
    </citation>
    <scope>NUCLEOTIDE SEQUENCE [LARGE SCALE GENOMIC DNA]</scope>
    <source>
        <strain evidence="3">SP5</strain>
    </source>
</reference>
<protein>
    <submittedName>
        <fullName evidence="2">Uncharacterized protein</fullName>
    </submittedName>
</protein>